<accession>A0A7Y8VR71</accession>
<feature type="compositionally biased region" description="Basic and acidic residues" evidence="1">
    <location>
        <begin position="243"/>
        <end position="259"/>
    </location>
</feature>
<proteinExistence type="predicted"/>
<reference evidence="3 4" key="1">
    <citation type="submission" date="2020-06" db="EMBL/GenBank/DDBJ databases">
        <title>Mogibacterium timidum strain W9173 genomic sequence.</title>
        <authorList>
            <person name="Wade W.G."/>
            <person name="Johnston C.D."/>
            <person name="Chen T."/>
            <person name="Dewhirst F.E."/>
        </authorList>
    </citation>
    <scope>NUCLEOTIDE SEQUENCE [LARGE SCALE GENOMIC DNA]</scope>
    <source>
        <strain evidence="3 4">W9173</strain>
    </source>
</reference>
<protein>
    <submittedName>
        <fullName evidence="3">Uncharacterized protein</fullName>
    </submittedName>
</protein>
<organism evidence="3 4">
    <name type="scientific">Mogibacterium timidum</name>
    <dbReference type="NCBI Taxonomy" id="35519"/>
    <lineage>
        <taxon>Bacteria</taxon>
        <taxon>Bacillati</taxon>
        <taxon>Bacillota</taxon>
        <taxon>Clostridia</taxon>
        <taxon>Peptostreptococcales</taxon>
        <taxon>Anaerovoracaceae</taxon>
        <taxon>Mogibacterium</taxon>
    </lineage>
</organism>
<feature type="region of interest" description="Disordered" evidence="1">
    <location>
        <begin position="225"/>
        <end position="259"/>
    </location>
</feature>
<feature type="compositionally biased region" description="Polar residues" evidence="1">
    <location>
        <begin position="225"/>
        <end position="242"/>
    </location>
</feature>
<dbReference type="RefSeq" id="WP_178978272.1">
    <property type="nucleotide sequence ID" value="NZ_JABXYR010000001.1"/>
</dbReference>
<evidence type="ECO:0000256" key="1">
    <source>
        <dbReference type="SAM" id="MobiDB-lite"/>
    </source>
</evidence>
<sequence length="276" mass="32037">MENARELELIEKREKLERTGNRILKGFLIIFFLGYAVFFTSRLWLPTPYEGVAITPIGKSVTVEDRTLTIDSWKYSKEQREMEIIVEVNKTSLDSVNTYKWSVATATGKLDTKAVHESKDIVVLKVTNVPRRWTELALNMSLKQEDMNKGLEFSSLKVYTNDKHVDFVKKIKHKSTKGYLREAYLSKIEGYKAQLKTLRKEKAAIKTKITNADKMVKDLTDKMQYQTSSDQQKTGDEISNISSERDSLNDKLKEKNDEIKEMQQRIDIQKELLKKL</sequence>
<keyword evidence="2" id="KW-1133">Transmembrane helix</keyword>
<feature type="transmembrane region" description="Helical" evidence="2">
    <location>
        <begin position="23"/>
        <end position="45"/>
    </location>
</feature>
<keyword evidence="4" id="KW-1185">Reference proteome</keyword>
<evidence type="ECO:0000313" key="4">
    <source>
        <dbReference type="Proteomes" id="UP000526307"/>
    </source>
</evidence>
<evidence type="ECO:0000313" key="3">
    <source>
        <dbReference type="EMBL" id="NWO23042.1"/>
    </source>
</evidence>
<keyword evidence="2" id="KW-0812">Transmembrane</keyword>
<dbReference type="EMBL" id="JABXYR010000001">
    <property type="protein sequence ID" value="NWO23042.1"/>
    <property type="molecule type" value="Genomic_DNA"/>
</dbReference>
<gene>
    <name evidence="3" type="ORF">HW270_02965</name>
</gene>
<name>A0A7Y8VR71_9FIRM</name>
<dbReference type="AlphaFoldDB" id="A0A7Y8VR71"/>
<keyword evidence="2" id="KW-0472">Membrane</keyword>
<evidence type="ECO:0000256" key="2">
    <source>
        <dbReference type="SAM" id="Phobius"/>
    </source>
</evidence>
<dbReference type="Proteomes" id="UP000526307">
    <property type="component" value="Unassembled WGS sequence"/>
</dbReference>
<comment type="caution">
    <text evidence="3">The sequence shown here is derived from an EMBL/GenBank/DDBJ whole genome shotgun (WGS) entry which is preliminary data.</text>
</comment>